<keyword evidence="8" id="KW-1185">Reference proteome</keyword>
<evidence type="ECO:0000256" key="1">
    <source>
        <dbReference type="ARBA" id="ARBA00004141"/>
    </source>
</evidence>
<gene>
    <name evidence="7" type="ORF">EGW08_000887</name>
</gene>
<reference evidence="7 8" key="1">
    <citation type="submission" date="2019-01" db="EMBL/GenBank/DDBJ databases">
        <title>A draft genome assembly of the solar-powered sea slug Elysia chlorotica.</title>
        <authorList>
            <person name="Cai H."/>
            <person name="Li Q."/>
            <person name="Fang X."/>
            <person name="Li J."/>
            <person name="Curtis N.E."/>
            <person name="Altenburger A."/>
            <person name="Shibata T."/>
            <person name="Feng M."/>
            <person name="Maeda T."/>
            <person name="Schwartz J.A."/>
            <person name="Shigenobu S."/>
            <person name="Lundholm N."/>
            <person name="Nishiyama T."/>
            <person name="Yang H."/>
            <person name="Hasebe M."/>
            <person name="Li S."/>
            <person name="Pierce S.K."/>
            <person name="Wang J."/>
        </authorList>
    </citation>
    <scope>NUCLEOTIDE SEQUENCE [LARGE SCALE GENOMIC DNA]</scope>
    <source>
        <strain evidence="7">EC2010</strain>
        <tissue evidence="7">Whole organism of an adult</tissue>
    </source>
</reference>
<protein>
    <recommendedName>
        <fullName evidence="6">Amino acid transporter transmembrane domain-containing protein</fullName>
    </recommendedName>
</protein>
<dbReference type="PANTHER" id="PTHR22950">
    <property type="entry name" value="AMINO ACID TRANSPORTER"/>
    <property type="match status" value="1"/>
</dbReference>
<dbReference type="Proteomes" id="UP000271974">
    <property type="component" value="Unassembled WGS sequence"/>
</dbReference>
<dbReference type="OrthoDB" id="1684102at2759"/>
<feature type="domain" description="Amino acid transporter transmembrane" evidence="6">
    <location>
        <begin position="120"/>
        <end position="179"/>
    </location>
</feature>
<dbReference type="GO" id="GO:0005774">
    <property type="term" value="C:vacuolar membrane"/>
    <property type="evidence" value="ECO:0007669"/>
    <property type="project" value="TreeGrafter"/>
</dbReference>
<dbReference type="EMBL" id="RQTK01000013">
    <property type="protein sequence ID" value="RUS91370.1"/>
    <property type="molecule type" value="Genomic_DNA"/>
</dbReference>
<evidence type="ECO:0000313" key="7">
    <source>
        <dbReference type="EMBL" id="RUS91370.1"/>
    </source>
</evidence>
<evidence type="ECO:0000256" key="3">
    <source>
        <dbReference type="ARBA" id="ARBA00022989"/>
    </source>
</evidence>
<feature type="non-terminal residue" evidence="7">
    <location>
        <position position="497"/>
    </location>
</feature>
<keyword evidence="2 5" id="KW-0812">Transmembrane</keyword>
<feature type="domain" description="Amino acid transporter transmembrane" evidence="6">
    <location>
        <begin position="28"/>
        <end position="80"/>
    </location>
</feature>
<dbReference type="InterPro" id="IPR013057">
    <property type="entry name" value="AA_transpt_TM"/>
</dbReference>
<evidence type="ECO:0000256" key="4">
    <source>
        <dbReference type="ARBA" id="ARBA00023136"/>
    </source>
</evidence>
<dbReference type="AlphaFoldDB" id="A0A433UBV9"/>
<name>A0A433UBV9_ELYCH</name>
<comment type="caution">
    <text evidence="7">The sequence shown here is derived from an EMBL/GenBank/DDBJ whole genome shotgun (WGS) entry which is preliminary data.</text>
</comment>
<comment type="subcellular location">
    <subcellularLocation>
        <location evidence="1">Membrane</location>
        <topology evidence="1">Multi-pass membrane protein</topology>
    </subcellularLocation>
</comment>
<proteinExistence type="predicted"/>
<accession>A0A433UBV9</accession>
<feature type="transmembrane region" description="Helical" evidence="5">
    <location>
        <begin position="411"/>
        <end position="440"/>
    </location>
</feature>
<keyword evidence="4 5" id="KW-0472">Membrane</keyword>
<dbReference type="GO" id="GO:0015179">
    <property type="term" value="F:L-amino acid transmembrane transporter activity"/>
    <property type="evidence" value="ECO:0007669"/>
    <property type="project" value="TreeGrafter"/>
</dbReference>
<evidence type="ECO:0000256" key="2">
    <source>
        <dbReference type="ARBA" id="ARBA00022692"/>
    </source>
</evidence>
<dbReference type="Pfam" id="PF01490">
    <property type="entry name" value="Aa_trans"/>
    <property type="match status" value="3"/>
</dbReference>
<feature type="transmembrane region" description="Helical" evidence="5">
    <location>
        <begin position="295"/>
        <end position="316"/>
    </location>
</feature>
<evidence type="ECO:0000313" key="8">
    <source>
        <dbReference type="Proteomes" id="UP000271974"/>
    </source>
</evidence>
<feature type="transmembrane region" description="Helical" evidence="5">
    <location>
        <begin position="271"/>
        <end position="288"/>
    </location>
</feature>
<evidence type="ECO:0000256" key="5">
    <source>
        <dbReference type="SAM" id="Phobius"/>
    </source>
</evidence>
<feature type="transmembrane region" description="Helical" evidence="5">
    <location>
        <begin position="336"/>
        <end position="356"/>
    </location>
</feature>
<feature type="domain" description="Amino acid transporter transmembrane" evidence="6">
    <location>
        <begin position="279"/>
        <end position="442"/>
    </location>
</feature>
<feature type="transmembrane region" description="Helical" evidence="5">
    <location>
        <begin position="145"/>
        <end position="166"/>
    </location>
</feature>
<dbReference type="STRING" id="188477.A0A433UBV9"/>
<feature type="transmembrane region" description="Helical" evidence="5">
    <location>
        <begin position="368"/>
        <end position="391"/>
    </location>
</feature>
<sequence length="497" mass="54836">MEESDVVIEQGTHTMSAKPRWHVLVGDFANMLKAFIGANYLSIAYAFKQSGLVLGLCCLIAIASMTDHCCHLIVKCKYYAIDRMLNRKCGRQFIPVKQEEDDDDDWDSDDSSENHGVKVSEHYKKLQRNFTYGDVGKAAFGRAGLFIVNACLVFTQFGFCVSYFIFVGNTIHSLFPFTNPNATYSFFDLHNATHLSPNTTSATPSSPSLDTLMLEAARERGSNTGLNSTAALMSGDVSYLFTDADMNKNTEEDSLQWFNMTTAAVSTGPDLRLLVLSPLPIFMAFAFLRDVRHLSAVSVGADFAIFIGCAVTLAYITIGFETSPDWKEFDWRKVPVFFGMVTSAFEGIGTIIPIESSMEGNRHNYSKFLHGAIFILAAVLSVFGVVGYLRYGDETAQMLNGNIPAHSYTGMSLNMLLCIGVVLTFPLQIFPVIEIVEIYLFGHGRIFGPKEPESINERDGESADLRESDETALLPKEKGEHMAAPLVTAISSEVNLV</sequence>
<feature type="transmembrane region" description="Helical" evidence="5">
    <location>
        <begin position="21"/>
        <end position="47"/>
    </location>
</feature>
<evidence type="ECO:0000259" key="6">
    <source>
        <dbReference type="Pfam" id="PF01490"/>
    </source>
</evidence>
<keyword evidence="3 5" id="KW-1133">Transmembrane helix</keyword>
<dbReference type="Gene3D" id="1.20.120.1770">
    <property type="match status" value="1"/>
</dbReference>
<feature type="transmembrane region" description="Helical" evidence="5">
    <location>
        <begin position="53"/>
        <end position="74"/>
    </location>
</feature>
<organism evidence="7 8">
    <name type="scientific">Elysia chlorotica</name>
    <name type="common">Eastern emerald elysia</name>
    <name type="synonym">Sea slug</name>
    <dbReference type="NCBI Taxonomy" id="188477"/>
    <lineage>
        <taxon>Eukaryota</taxon>
        <taxon>Metazoa</taxon>
        <taxon>Spiralia</taxon>
        <taxon>Lophotrochozoa</taxon>
        <taxon>Mollusca</taxon>
        <taxon>Gastropoda</taxon>
        <taxon>Heterobranchia</taxon>
        <taxon>Euthyneura</taxon>
        <taxon>Panpulmonata</taxon>
        <taxon>Sacoglossa</taxon>
        <taxon>Placobranchoidea</taxon>
        <taxon>Plakobranchidae</taxon>
        <taxon>Elysia</taxon>
    </lineage>
</organism>
<dbReference type="PANTHER" id="PTHR22950:SF700">
    <property type="entry name" value="AMINO ACID TRANSPORTER TRANSMEMBRANE DOMAIN-CONTAINING PROTEIN"/>
    <property type="match status" value="1"/>
</dbReference>